<dbReference type="EMBL" id="JADPRT010000003">
    <property type="protein sequence ID" value="MBF9068449.1"/>
    <property type="molecule type" value="Genomic_DNA"/>
</dbReference>
<feature type="compositionally biased region" description="Low complexity" evidence="11">
    <location>
        <begin position="148"/>
        <end position="164"/>
    </location>
</feature>
<feature type="transmembrane region" description="Helical" evidence="10">
    <location>
        <begin position="12"/>
        <end position="32"/>
    </location>
</feature>
<comment type="similarity">
    <text evidence="7 10">Belongs to the fluoride channel Fluc/FEX (TC 1.A.43) family.</text>
</comment>
<organism evidence="12 13">
    <name type="scientific">Streptacidiphilus fuscans</name>
    <dbReference type="NCBI Taxonomy" id="2789292"/>
    <lineage>
        <taxon>Bacteria</taxon>
        <taxon>Bacillati</taxon>
        <taxon>Actinomycetota</taxon>
        <taxon>Actinomycetes</taxon>
        <taxon>Kitasatosporales</taxon>
        <taxon>Streptomycetaceae</taxon>
        <taxon>Streptacidiphilus</taxon>
    </lineage>
</organism>
<evidence type="ECO:0000256" key="5">
    <source>
        <dbReference type="ARBA" id="ARBA00023136"/>
    </source>
</evidence>
<gene>
    <name evidence="10" type="primary">fluC</name>
    <name evidence="10" type="synonym">crcB</name>
    <name evidence="12" type="ORF">I2501_10440</name>
</gene>
<evidence type="ECO:0000256" key="1">
    <source>
        <dbReference type="ARBA" id="ARBA00004651"/>
    </source>
</evidence>
<dbReference type="PANTHER" id="PTHR28259:SF1">
    <property type="entry name" value="FLUORIDE EXPORT PROTEIN 1-RELATED"/>
    <property type="match status" value="1"/>
</dbReference>
<keyword evidence="6 10" id="KW-0407">Ion channel</keyword>
<feature type="region of interest" description="Disordered" evidence="11">
    <location>
        <begin position="137"/>
        <end position="164"/>
    </location>
</feature>
<reference evidence="12" key="1">
    <citation type="submission" date="2020-11" db="EMBL/GenBank/DDBJ databases">
        <title>Isolation and identification of active actinomycetes.</title>
        <authorList>
            <person name="Yu B."/>
        </authorList>
    </citation>
    <scope>NUCLEOTIDE SEQUENCE</scope>
    <source>
        <strain evidence="12">NEAU-YB345</strain>
    </source>
</reference>
<evidence type="ECO:0000256" key="4">
    <source>
        <dbReference type="ARBA" id="ARBA00022989"/>
    </source>
</evidence>
<keyword evidence="3 10" id="KW-0812">Transmembrane</keyword>
<keyword evidence="10" id="KW-0406">Ion transport</keyword>
<evidence type="ECO:0000256" key="11">
    <source>
        <dbReference type="SAM" id="MobiDB-lite"/>
    </source>
</evidence>
<protein>
    <recommendedName>
        <fullName evidence="10">Fluoride-specific ion channel FluC</fullName>
    </recommendedName>
</protein>
<comment type="activity regulation">
    <text evidence="10">Na(+) is not transported, but it plays an essential structural role and its presence is essential for fluoride channel function.</text>
</comment>
<keyword evidence="10" id="KW-0479">Metal-binding</keyword>
<sequence>MLGVTARKGPRDLDVLAVIALGGGIGSIARYGLSRAMPTPAGGFPWATFVTNVVGCAVLGALMYLVLEVWPPSRYRRPFLGVGICGGFTTFSTAVVESRGLLAGGHAGTAFAYLAGSLFAGLAAVAAGAALARLSGRARRPRGHEEPGPGAEPVPATGPTEGRQ</sequence>
<comment type="function">
    <text evidence="9 10">Fluoride-specific ion channel. Important for reducing fluoride concentration in the cell, thus reducing its toxicity.</text>
</comment>
<keyword evidence="2 10" id="KW-1003">Cell membrane</keyword>
<feature type="transmembrane region" description="Helical" evidence="10">
    <location>
        <begin position="110"/>
        <end position="132"/>
    </location>
</feature>
<dbReference type="HAMAP" id="MF_00454">
    <property type="entry name" value="FluC"/>
    <property type="match status" value="1"/>
</dbReference>
<dbReference type="GO" id="GO:0046872">
    <property type="term" value="F:metal ion binding"/>
    <property type="evidence" value="ECO:0007669"/>
    <property type="project" value="UniProtKB-KW"/>
</dbReference>
<evidence type="ECO:0000256" key="9">
    <source>
        <dbReference type="ARBA" id="ARBA00049940"/>
    </source>
</evidence>
<evidence type="ECO:0000256" key="2">
    <source>
        <dbReference type="ARBA" id="ARBA00022475"/>
    </source>
</evidence>
<dbReference type="GO" id="GO:0062054">
    <property type="term" value="F:fluoride channel activity"/>
    <property type="evidence" value="ECO:0007669"/>
    <property type="project" value="UniProtKB-UniRule"/>
</dbReference>
<proteinExistence type="inferred from homology"/>
<accession>A0A931FFI8</accession>
<dbReference type="AlphaFoldDB" id="A0A931FFI8"/>
<evidence type="ECO:0000256" key="8">
    <source>
        <dbReference type="ARBA" id="ARBA00035585"/>
    </source>
</evidence>
<keyword evidence="10" id="KW-0915">Sodium</keyword>
<keyword evidence="5 10" id="KW-0472">Membrane</keyword>
<dbReference type="PANTHER" id="PTHR28259">
    <property type="entry name" value="FLUORIDE EXPORT PROTEIN 1-RELATED"/>
    <property type="match status" value="1"/>
</dbReference>
<dbReference type="Proteomes" id="UP000657385">
    <property type="component" value="Unassembled WGS sequence"/>
</dbReference>
<feature type="transmembrane region" description="Helical" evidence="10">
    <location>
        <begin position="44"/>
        <end position="67"/>
    </location>
</feature>
<keyword evidence="10" id="KW-0813">Transport</keyword>
<evidence type="ECO:0000256" key="10">
    <source>
        <dbReference type="HAMAP-Rule" id="MF_00454"/>
    </source>
</evidence>
<evidence type="ECO:0000313" key="12">
    <source>
        <dbReference type="EMBL" id="MBF9068449.1"/>
    </source>
</evidence>
<dbReference type="Pfam" id="PF02537">
    <property type="entry name" value="CRCB"/>
    <property type="match status" value="1"/>
</dbReference>
<evidence type="ECO:0000313" key="13">
    <source>
        <dbReference type="Proteomes" id="UP000657385"/>
    </source>
</evidence>
<feature type="binding site" evidence="10">
    <location>
        <position position="86"/>
    </location>
    <ligand>
        <name>Na(+)</name>
        <dbReference type="ChEBI" id="CHEBI:29101"/>
        <note>structural</note>
    </ligand>
</feature>
<name>A0A931FFI8_9ACTN</name>
<comment type="catalytic activity">
    <reaction evidence="8">
        <text>fluoride(in) = fluoride(out)</text>
        <dbReference type="Rhea" id="RHEA:76159"/>
        <dbReference type="ChEBI" id="CHEBI:17051"/>
    </reaction>
    <physiologicalReaction direction="left-to-right" evidence="8">
        <dbReference type="Rhea" id="RHEA:76160"/>
    </physiologicalReaction>
</comment>
<dbReference type="InterPro" id="IPR003691">
    <property type="entry name" value="FluC"/>
</dbReference>
<evidence type="ECO:0000256" key="3">
    <source>
        <dbReference type="ARBA" id="ARBA00022692"/>
    </source>
</evidence>
<keyword evidence="13" id="KW-1185">Reference proteome</keyword>
<dbReference type="GO" id="GO:0140114">
    <property type="term" value="P:cellular detoxification of fluoride"/>
    <property type="evidence" value="ECO:0007669"/>
    <property type="project" value="UniProtKB-UniRule"/>
</dbReference>
<feature type="transmembrane region" description="Helical" evidence="10">
    <location>
        <begin position="79"/>
        <end position="98"/>
    </location>
</feature>
<evidence type="ECO:0000256" key="6">
    <source>
        <dbReference type="ARBA" id="ARBA00023303"/>
    </source>
</evidence>
<feature type="binding site" evidence="10">
    <location>
        <position position="89"/>
    </location>
    <ligand>
        <name>Na(+)</name>
        <dbReference type="ChEBI" id="CHEBI:29101"/>
        <note>structural</note>
    </ligand>
</feature>
<keyword evidence="4 10" id="KW-1133">Transmembrane helix</keyword>
<comment type="subcellular location">
    <subcellularLocation>
        <location evidence="1 10">Cell membrane</location>
        <topology evidence="1 10">Multi-pass membrane protein</topology>
    </subcellularLocation>
</comment>
<comment type="caution">
    <text evidence="12">The sequence shown here is derived from an EMBL/GenBank/DDBJ whole genome shotgun (WGS) entry which is preliminary data.</text>
</comment>
<evidence type="ECO:0000256" key="7">
    <source>
        <dbReference type="ARBA" id="ARBA00035120"/>
    </source>
</evidence>
<dbReference type="GO" id="GO:0005886">
    <property type="term" value="C:plasma membrane"/>
    <property type="evidence" value="ECO:0007669"/>
    <property type="project" value="UniProtKB-SubCell"/>
</dbReference>